<dbReference type="CDD" id="cd09272">
    <property type="entry name" value="RNase_HI_RT_Ty1"/>
    <property type="match status" value="1"/>
</dbReference>
<organism evidence="1 2">
    <name type="scientific">Mytilus coruscus</name>
    <name type="common">Sea mussel</name>
    <dbReference type="NCBI Taxonomy" id="42192"/>
    <lineage>
        <taxon>Eukaryota</taxon>
        <taxon>Metazoa</taxon>
        <taxon>Spiralia</taxon>
        <taxon>Lophotrochozoa</taxon>
        <taxon>Mollusca</taxon>
        <taxon>Bivalvia</taxon>
        <taxon>Autobranchia</taxon>
        <taxon>Pteriomorphia</taxon>
        <taxon>Mytilida</taxon>
        <taxon>Mytiloidea</taxon>
        <taxon>Mytilidae</taxon>
        <taxon>Mytilinae</taxon>
        <taxon>Mytilus</taxon>
    </lineage>
</organism>
<dbReference type="AlphaFoldDB" id="A0A6J8E2I7"/>
<reference evidence="1 2" key="1">
    <citation type="submission" date="2020-06" db="EMBL/GenBank/DDBJ databases">
        <authorList>
            <person name="Li R."/>
            <person name="Bekaert M."/>
        </authorList>
    </citation>
    <scope>NUCLEOTIDE SEQUENCE [LARGE SCALE GENOMIC DNA]</scope>
    <source>
        <strain evidence="2">wild</strain>
    </source>
</reference>
<sequence length="245" mass="27250">MGDKEELLTKKEGELLQSKIGQILWIARQSRPDVIFDASNLASSLKKANIQTLNEANKIIKNLKSETITLKFKKLGNDNAIRLLVFSDSSLGNLSDGGTQGGHFIVFVGENGLFSPITWQSKRIRVARSTLAAETLAMADAIDSGIFVASLYTELMYGKADPTQLPITCLTDCHSLWEAIKSTKQVSEKRLRLEISSIRELIQMHQIVSVKWIETKHQLADCLTKLEALKSLCRSPVFTDALEIM</sequence>
<dbReference type="EMBL" id="CACVKT020008219">
    <property type="protein sequence ID" value="CAC5413705.1"/>
    <property type="molecule type" value="Genomic_DNA"/>
</dbReference>
<keyword evidence="2" id="KW-1185">Reference proteome</keyword>
<evidence type="ECO:0000313" key="2">
    <source>
        <dbReference type="Proteomes" id="UP000507470"/>
    </source>
</evidence>
<dbReference type="OrthoDB" id="409273at2759"/>
<gene>
    <name evidence="1" type="ORF">MCOR_46574</name>
</gene>
<evidence type="ECO:0000313" key="1">
    <source>
        <dbReference type="EMBL" id="CAC5413705.1"/>
    </source>
</evidence>
<protein>
    <submittedName>
        <fullName evidence="1">Uncharacterized protein</fullName>
    </submittedName>
</protein>
<name>A0A6J8E2I7_MYTCO</name>
<accession>A0A6J8E2I7</accession>
<proteinExistence type="predicted"/>
<dbReference type="Proteomes" id="UP000507470">
    <property type="component" value="Unassembled WGS sequence"/>
</dbReference>